<evidence type="ECO:0000256" key="2">
    <source>
        <dbReference type="RuleBase" id="RU004021"/>
    </source>
</evidence>
<dbReference type="GeneID" id="9744873"/>
<feature type="domain" description="Nitrogenase/oxidoreductase component 1" evidence="3">
    <location>
        <begin position="12"/>
        <end position="371"/>
    </location>
</feature>
<evidence type="ECO:0000313" key="5">
    <source>
        <dbReference type="Proteomes" id="UP000006565"/>
    </source>
</evidence>
<evidence type="ECO:0000256" key="1">
    <source>
        <dbReference type="ARBA" id="ARBA00023231"/>
    </source>
</evidence>
<dbReference type="Proteomes" id="UP000006565">
    <property type="component" value="Chromosome"/>
</dbReference>
<dbReference type="RefSeq" id="WP_013330305.1">
    <property type="nucleotide sequence ID" value="NC_014507.1"/>
</dbReference>
<name>E1RDU1_METP4</name>
<dbReference type="EMBL" id="CP002117">
    <property type="protein sequence ID" value="ADN37128.1"/>
    <property type="molecule type" value="Genomic_DNA"/>
</dbReference>
<dbReference type="OrthoDB" id="106484at2157"/>
<dbReference type="Pfam" id="PF00148">
    <property type="entry name" value="Oxidored_nitro"/>
    <property type="match status" value="1"/>
</dbReference>
<dbReference type="InterPro" id="IPR000318">
    <property type="entry name" value="Nase_comp1_CS"/>
</dbReference>
<organism evidence="4 5">
    <name type="scientific">Methanolacinia petrolearia (strain DSM 11571 / OCM 486 / SEBR 4847)</name>
    <name type="common">Methanoplanus petrolearius</name>
    <dbReference type="NCBI Taxonomy" id="679926"/>
    <lineage>
        <taxon>Archaea</taxon>
        <taxon>Methanobacteriati</taxon>
        <taxon>Methanobacteriota</taxon>
        <taxon>Stenosarchaea group</taxon>
        <taxon>Methanomicrobia</taxon>
        <taxon>Methanomicrobiales</taxon>
        <taxon>Methanomicrobiaceae</taxon>
        <taxon>Methanolacinia</taxon>
    </lineage>
</organism>
<dbReference type="AlphaFoldDB" id="E1RDU1"/>
<dbReference type="PANTHER" id="PTHR42956">
    <property type="entry name" value="NITROGENASE IRON-MOLYBDENUM COFACTOR BIOSYNTHESIS PROTEIN NIFE"/>
    <property type="match status" value="1"/>
</dbReference>
<dbReference type="HOGENOM" id="CLU_695620_0_0_2"/>
<dbReference type="SUPFAM" id="SSF53807">
    <property type="entry name" value="Helical backbone' metal receptor"/>
    <property type="match status" value="1"/>
</dbReference>
<protein>
    <submittedName>
        <fullName evidence="4">Oxidoreductase/nitrogenase component 1</fullName>
    </submittedName>
</protein>
<dbReference type="PANTHER" id="PTHR42956:SF1">
    <property type="entry name" value="NITROGENASE IRON-MOLYBDENUM COFACTOR BIOSYNTHESIS PROTEIN NIFE"/>
    <property type="match status" value="1"/>
</dbReference>
<keyword evidence="5" id="KW-1185">Reference proteome</keyword>
<evidence type="ECO:0000313" key="4">
    <source>
        <dbReference type="EMBL" id="ADN37128.1"/>
    </source>
</evidence>
<keyword evidence="1 2" id="KW-0535">Nitrogen fixation</keyword>
<dbReference type="STRING" id="679926.Mpet_2381"/>
<evidence type="ECO:0000259" key="3">
    <source>
        <dbReference type="Pfam" id="PF00148"/>
    </source>
</evidence>
<dbReference type="PROSITE" id="PS00699">
    <property type="entry name" value="NITROGENASE_1_1"/>
    <property type="match status" value="1"/>
</dbReference>
<accession>E1RDU1</accession>
<reference evidence="4 5" key="1">
    <citation type="journal article" date="2010" name="Stand. Genomic Sci.">
        <title>Complete genome sequence of Methanoplanus petrolearius type strain (SEBR 4847).</title>
        <authorList>
            <person name="Brambilla E."/>
            <person name="Djao O.D."/>
            <person name="Daligault H."/>
            <person name="Lapidus A."/>
            <person name="Lucas S."/>
            <person name="Hammon N."/>
            <person name="Nolan M."/>
            <person name="Tice H."/>
            <person name="Cheng J.F."/>
            <person name="Han C."/>
            <person name="Tapia R."/>
            <person name="Goodwin L."/>
            <person name="Pitluck S."/>
            <person name="Liolios K."/>
            <person name="Ivanova N."/>
            <person name="Mavromatis K."/>
            <person name="Mikhailova N."/>
            <person name="Pati A."/>
            <person name="Chen A."/>
            <person name="Palaniappan K."/>
            <person name="Land M."/>
            <person name="Hauser L."/>
            <person name="Chang Y.J."/>
            <person name="Jeffries C.D."/>
            <person name="Rohde M."/>
            <person name="Spring S."/>
            <person name="Sikorski J."/>
            <person name="Goker M."/>
            <person name="Woyke T."/>
            <person name="Bristow J."/>
            <person name="Eisen J.A."/>
            <person name="Markowitz V."/>
            <person name="Hugenholtz P."/>
            <person name="Kyrpides N.C."/>
            <person name="Klenk H.P."/>
        </authorList>
    </citation>
    <scope>NUCLEOTIDE SEQUENCE [LARGE SCALE GENOMIC DNA]</scope>
    <source>
        <strain evidence="5">DSM 11571 / OCM 486 / SEBR 4847</strain>
    </source>
</reference>
<comment type="similarity">
    <text evidence="2">Belongs to the NifD/NifK/NifE/NifN family.</text>
</comment>
<dbReference type="InterPro" id="IPR000510">
    <property type="entry name" value="Nase/OxRdtase_comp1"/>
</dbReference>
<dbReference type="GO" id="GO:0016163">
    <property type="term" value="F:nitrogenase activity"/>
    <property type="evidence" value="ECO:0007669"/>
    <property type="project" value="InterPro"/>
</dbReference>
<dbReference type="Gene3D" id="3.40.50.1980">
    <property type="entry name" value="Nitrogenase molybdenum iron protein domain"/>
    <property type="match status" value="2"/>
</dbReference>
<proteinExistence type="inferred from homology"/>
<dbReference type="eggNOG" id="arCOG00593">
    <property type="taxonomic scope" value="Archaea"/>
</dbReference>
<dbReference type="KEGG" id="mpi:Mpet_2381"/>
<gene>
    <name evidence="4" type="ordered locus">Mpet_2381</name>
</gene>
<dbReference type="PROSITE" id="PS51257">
    <property type="entry name" value="PROKAR_LIPOPROTEIN"/>
    <property type="match status" value="1"/>
</dbReference>
<sequence length="372" mass="40665" precursor="true">MHERCISPVWPCAMVGAASCMAGIRDLGVIIHGSAGCYNYAEMAIPDLLNCTYLIEDEIVFGTEARLRETTGALSQIYDRIAVINTCVPSITGEDLEHFLEDYNAIVIDLPGFSGDFDTGYQKALETLEIIPDSEREGVNISGICSTDPFSGGNLAEAVRLFHLAGIKSAAVYCRDTFESIRSPAEHDISVNPDYDPRTVTSPGSILGIEELTKAFCALQNFFPESNVDPVISEAEEAEERIVKACDKYLRKNDPPRTAVFSTRSYAEFAVKSMVKYLDAEIVFTGLRNSEEFSIPDIPSGKAVDIRMIKEKISAEEPDLILGSSFENAVSPKTPFVGITFPQRSRVVLHNKPVAGTEGALVFIGDVLNSLR</sequence>
<dbReference type="InterPro" id="IPR049939">
    <property type="entry name" value="NifE-like"/>
</dbReference>